<protein>
    <recommendedName>
        <fullName evidence="3">DUF397 domain-containing protein</fullName>
    </recommendedName>
</protein>
<accession>A0ABM6TBD9</accession>
<proteinExistence type="predicted"/>
<sequence length="67" mass="7492">MDIRQQADREIDEAPDKSVGFLLPEDEWEAFLASTGAEARGDPPETVYRGARFKRAPVTAITHEEGF</sequence>
<dbReference type="RefSeq" id="WP_013077244.1">
    <property type="nucleotide sequence ID" value="NZ_CP027850.1"/>
</dbReference>
<organism evidence="1 2">
    <name type="scientific">Caulobacter segnis</name>
    <dbReference type="NCBI Taxonomy" id="88688"/>
    <lineage>
        <taxon>Bacteria</taxon>
        <taxon>Pseudomonadati</taxon>
        <taxon>Pseudomonadota</taxon>
        <taxon>Alphaproteobacteria</taxon>
        <taxon>Caulobacterales</taxon>
        <taxon>Caulobacteraceae</taxon>
        <taxon>Caulobacter</taxon>
    </lineage>
</organism>
<evidence type="ECO:0000313" key="2">
    <source>
        <dbReference type="Proteomes" id="UP000240527"/>
    </source>
</evidence>
<dbReference type="Proteomes" id="UP000240527">
    <property type="component" value="Chromosome"/>
</dbReference>
<name>A0ABM6TBD9_9CAUL</name>
<reference evidence="1 2" key="1">
    <citation type="journal article" date="2015" name="Biotechnol. Bioeng.">
        <title>Genome sequence and phenotypic characterization of Caulobacter segnis.</title>
        <authorList>
            <person name="Patel S."/>
            <person name="Fletcher B."/>
            <person name="Scott D.C."/>
            <person name="Ely B."/>
        </authorList>
    </citation>
    <scope>NUCLEOTIDE SEQUENCE [LARGE SCALE GENOMIC DNA]</scope>
    <source>
        <strain evidence="1 2">TK0059</strain>
    </source>
</reference>
<gene>
    <name evidence="1" type="ORF">B7G68_00190</name>
</gene>
<evidence type="ECO:0000313" key="1">
    <source>
        <dbReference type="EMBL" id="AVQ00420.1"/>
    </source>
</evidence>
<dbReference type="EMBL" id="CP027850">
    <property type="protein sequence ID" value="AVQ00420.1"/>
    <property type="molecule type" value="Genomic_DNA"/>
</dbReference>
<evidence type="ECO:0008006" key="3">
    <source>
        <dbReference type="Google" id="ProtNLM"/>
    </source>
</evidence>
<keyword evidence="2" id="KW-1185">Reference proteome</keyword>